<feature type="transmembrane region" description="Helical" evidence="1">
    <location>
        <begin position="6"/>
        <end position="23"/>
    </location>
</feature>
<dbReference type="STRING" id="868131.MSWAN_0979"/>
<dbReference type="KEGG" id="mew:MSWAN_0979"/>
<feature type="transmembrane region" description="Helical" evidence="1">
    <location>
        <begin position="73"/>
        <end position="92"/>
    </location>
</feature>
<keyword evidence="1" id="KW-1133">Transmembrane helix</keyword>
<dbReference type="AlphaFoldDB" id="F6D363"/>
<dbReference type="RefSeq" id="WP_013825505.1">
    <property type="nucleotide sequence ID" value="NC_015574.1"/>
</dbReference>
<evidence type="ECO:0000313" key="2">
    <source>
        <dbReference type="EMBL" id="AEG18003.1"/>
    </source>
</evidence>
<keyword evidence="1" id="KW-0812">Transmembrane</keyword>
<protein>
    <recommendedName>
        <fullName evidence="4">DUF4405 domain-containing protein</fullName>
    </recommendedName>
</protein>
<proteinExistence type="predicted"/>
<dbReference type="GeneID" id="10668481"/>
<dbReference type="HOGENOM" id="CLU_2271081_0_0_2"/>
<dbReference type="eggNOG" id="arCOG10259">
    <property type="taxonomic scope" value="Archaea"/>
</dbReference>
<dbReference type="OrthoDB" id="69609at2157"/>
<evidence type="ECO:0000313" key="3">
    <source>
        <dbReference type="Proteomes" id="UP000009231"/>
    </source>
</evidence>
<keyword evidence="1" id="KW-0472">Membrane</keyword>
<sequence>MSYDLILIAVPLIVAYILSYALYRKNVINKDFHAKIWNILIFLSFLVSVGMGIIMTVFMNFGLTVPSSFDLNYWHGEVGIAFFVILLFHLHWNWSSFKRYFK</sequence>
<dbReference type="Proteomes" id="UP000009231">
    <property type="component" value="Chromosome"/>
</dbReference>
<accession>F6D363</accession>
<reference evidence="2 3" key="1">
    <citation type="journal article" date="2014" name="Int. J. Syst. Evol. Microbiol.">
        <title>Methanobacterium paludis sp. nov. and a novel strain of Methanobacterium lacus isolated from northern peatlands.</title>
        <authorList>
            <person name="Cadillo-Quiroz H."/>
            <person name="Brauer S.L."/>
            <person name="Goodson N."/>
            <person name="Yavitt J.B."/>
            <person name="Zinder S.H."/>
        </authorList>
    </citation>
    <scope>NUCLEOTIDE SEQUENCE [LARGE SCALE GENOMIC DNA]</scope>
    <source>
        <strain evidence="3">DSM 25820 / JCM 18151 / SWAN1</strain>
    </source>
</reference>
<evidence type="ECO:0008006" key="4">
    <source>
        <dbReference type="Google" id="ProtNLM"/>
    </source>
</evidence>
<keyword evidence="3" id="KW-1185">Reference proteome</keyword>
<evidence type="ECO:0000256" key="1">
    <source>
        <dbReference type="SAM" id="Phobius"/>
    </source>
</evidence>
<gene>
    <name evidence="2" type="ordered locus">MSWAN_0979</name>
</gene>
<name>F6D363_METPW</name>
<feature type="transmembrane region" description="Helical" evidence="1">
    <location>
        <begin position="35"/>
        <end position="61"/>
    </location>
</feature>
<organism evidence="2 3">
    <name type="scientific">Methanobacterium paludis (strain DSM 25820 / JCM 18151 / SWAN1)</name>
    <dbReference type="NCBI Taxonomy" id="868131"/>
    <lineage>
        <taxon>Archaea</taxon>
        <taxon>Methanobacteriati</taxon>
        <taxon>Methanobacteriota</taxon>
        <taxon>Methanomada group</taxon>
        <taxon>Methanobacteria</taxon>
        <taxon>Methanobacteriales</taxon>
        <taxon>Methanobacteriaceae</taxon>
        <taxon>Methanobacterium</taxon>
    </lineage>
</organism>
<dbReference type="EMBL" id="CP002772">
    <property type="protein sequence ID" value="AEG18003.1"/>
    <property type="molecule type" value="Genomic_DNA"/>
</dbReference>